<protein>
    <submittedName>
        <fullName evidence="2">Uncharacterized protein</fullName>
    </submittedName>
</protein>
<evidence type="ECO:0000256" key="1">
    <source>
        <dbReference type="SAM" id="MobiDB-lite"/>
    </source>
</evidence>
<dbReference type="GeneID" id="87862602"/>
<accession>A0AAE0JJR1</accession>
<sequence length="102" mass="11275">MFLWFFGFRVGRLLLPSSPLLHHSGSKTPQMLPSGQQGTTSHSCTARPQLGSSSPVGPRSESPHWKSQSGYMLRRPMDTLHTPISRVGRRTTVIPSISMSED</sequence>
<dbReference type="Proteomes" id="UP001278500">
    <property type="component" value="Unassembled WGS sequence"/>
</dbReference>
<reference evidence="2" key="2">
    <citation type="submission" date="2023-06" db="EMBL/GenBank/DDBJ databases">
        <authorList>
            <consortium name="Lawrence Berkeley National Laboratory"/>
            <person name="Haridas S."/>
            <person name="Hensen N."/>
            <person name="Bonometti L."/>
            <person name="Westerberg I."/>
            <person name="Brannstrom I.O."/>
            <person name="Guillou S."/>
            <person name="Cros-Aarteil S."/>
            <person name="Calhoun S."/>
            <person name="Kuo A."/>
            <person name="Mondo S."/>
            <person name="Pangilinan J."/>
            <person name="Riley R."/>
            <person name="Labutti K."/>
            <person name="Andreopoulos B."/>
            <person name="Lipzen A."/>
            <person name="Chen C."/>
            <person name="Yanf M."/>
            <person name="Daum C."/>
            <person name="Ng V."/>
            <person name="Clum A."/>
            <person name="Steindorff A."/>
            <person name="Ohm R."/>
            <person name="Martin F."/>
            <person name="Silar P."/>
            <person name="Natvig D."/>
            <person name="Lalanne C."/>
            <person name="Gautier V."/>
            <person name="Ament-Velasquez S.L."/>
            <person name="Kruys A."/>
            <person name="Hutchinson M.I."/>
            <person name="Powell A.J."/>
            <person name="Barry K."/>
            <person name="Miller A.N."/>
            <person name="Grigoriev I.V."/>
            <person name="Debuchy R."/>
            <person name="Gladieux P."/>
            <person name="Thoren M.H."/>
            <person name="Johannesson H."/>
        </authorList>
    </citation>
    <scope>NUCLEOTIDE SEQUENCE</scope>
    <source>
        <strain evidence="2">CBS 560.94</strain>
    </source>
</reference>
<proteinExistence type="predicted"/>
<reference evidence="2" key="1">
    <citation type="journal article" date="2023" name="Mol. Phylogenet. Evol.">
        <title>Genome-scale phylogeny and comparative genomics of the fungal order Sordariales.</title>
        <authorList>
            <person name="Hensen N."/>
            <person name="Bonometti L."/>
            <person name="Westerberg I."/>
            <person name="Brannstrom I.O."/>
            <person name="Guillou S."/>
            <person name="Cros-Aarteil S."/>
            <person name="Calhoun S."/>
            <person name="Haridas S."/>
            <person name="Kuo A."/>
            <person name="Mondo S."/>
            <person name="Pangilinan J."/>
            <person name="Riley R."/>
            <person name="LaButti K."/>
            <person name="Andreopoulos B."/>
            <person name="Lipzen A."/>
            <person name="Chen C."/>
            <person name="Yan M."/>
            <person name="Daum C."/>
            <person name="Ng V."/>
            <person name="Clum A."/>
            <person name="Steindorff A."/>
            <person name="Ohm R.A."/>
            <person name="Martin F."/>
            <person name="Silar P."/>
            <person name="Natvig D.O."/>
            <person name="Lalanne C."/>
            <person name="Gautier V."/>
            <person name="Ament-Velasquez S.L."/>
            <person name="Kruys A."/>
            <person name="Hutchinson M.I."/>
            <person name="Powell A.J."/>
            <person name="Barry K."/>
            <person name="Miller A.N."/>
            <person name="Grigoriev I.V."/>
            <person name="Debuchy R."/>
            <person name="Gladieux P."/>
            <person name="Hiltunen Thoren M."/>
            <person name="Johannesson H."/>
        </authorList>
    </citation>
    <scope>NUCLEOTIDE SEQUENCE</scope>
    <source>
        <strain evidence="2">CBS 560.94</strain>
    </source>
</reference>
<name>A0AAE0JJR1_9PEZI</name>
<dbReference type="AlphaFoldDB" id="A0AAE0JJR1"/>
<evidence type="ECO:0000313" key="2">
    <source>
        <dbReference type="EMBL" id="KAK3350854.1"/>
    </source>
</evidence>
<comment type="caution">
    <text evidence="2">The sequence shown here is derived from an EMBL/GenBank/DDBJ whole genome shotgun (WGS) entry which is preliminary data.</text>
</comment>
<evidence type="ECO:0000313" key="3">
    <source>
        <dbReference type="Proteomes" id="UP001278500"/>
    </source>
</evidence>
<keyword evidence="3" id="KW-1185">Reference proteome</keyword>
<organism evidence="2 3">
    <name type="scientific">Neurospora tetraspora</name>
    <dbReference type="NCBI Taxonomy" id="94610"/>
    <lineage>
        <taxon>Eukaryota</taxon>
        <taxon>Fungi</taxon>
        <taxon>Dikarya</taxon>
        <taxon>Ascomycota</taxon>
        <taxon>Pezizomycotina</taxon>
        <taxon>Sordariomycetes</taxon>
        <taxon>Sordariomycetidae</taxon>
        <taxon>Sordariales</taxon>
        <taxon>Sordariaceae</taxon>
        <taxon>Neurospora</taxon>
    </lineage>
</organism>
<dbReference type="EMBL" id="JAUEPP010000002">
    <property type="protein sequence ID" value="KAK3350854.1"/>
    <property type="molecule type" value="Genomic_DNA"/>
</dbReference>
<dbReference type="RefSeq" id="XP_062684149.1">
    <property type="nucleotide sequence ID" value="XM_062825448.1"/>
</dbReference>
<feature type="region of interest" description="Disordered" evidence="1">
    <location>
        <begin position="19"/>
        <end position="71"/>
    </location>
</feature>
<feature type="compositionally biased region" description="Polar residues" evidence="1">
    <location>
        <begin position="26"/>
        <end position="55"/>
    </location>
</feature>
<gene>
    <name evidence="2" type="ORF">B0H65DRAFT_439832</name>
</gene>